<evidence type="ECO:0000256" key="5">
    <source>
        <dbReference type="ARBA" id="ARBA00012588"/>
    </source>
</evidence>
<evidence type="ECO:0000256" key="4">
    <source>
        <dbReference type="ARBA" id="ARBA00010281"/>
    </source>
</evidence>
<name>A0A0N0XJ09_9NEIS</name>
<dbReference type="GO" id="GO:0009011">
    <property type="term" value="F:alpha-1,4-glucan glucosyltransferase (ADP-glucose donor) activity"/>
    <property type="evidence" value="ECO:0007669"/>
    <property type="project" value="UniProtKB-UniRule"/>
</dbReference>
<dbReference type="Pfam" id="PF00534">
    <property type="entry name" value="Glycos_transf_1"/>
    <property type="match status" value="1"/>
</dbReference>
<evidence type="ECO:0000256" key="9">
    <source>
        <dbReference type="ARBA" id="ARBA00023056"/>
    </source>
</evidence>
<evidence type="ECO:0000256" key="2">
    <source>
        <dbReference type="ARBA" id="ARBA00002764"/>
    </source>
</evidence>
<proteinExistence type="inferred from homology"/>
<organism evidence="14 15">
    <name type="scientific">Amantichitinum ursilacus</name>
    <dbReference type="NCBI Taxonomy" id="857265"/>
    <lineage>
        <taxon>Bacteria</taxon>
        <taxon>Pseudomonadati</taxon>
        <taxon>Pseudomonadota</taxon>
        <taxon>Betaproteobacteria</taxon>
        <taxon>Neisseriales</taxon>
        <taxon>Chitinibacteraceae</taxon>
        <taxon>Amantichitinum</taxon>
    </lineage>
</organism>
<evidence type="ECO:0000313" key="14">
    <source>
        <dbReference type="EMBL" id="KPC53251.1"/>
    </source>
</evidence>
<dbReference type="EC" id="2.4.1.21" evidence="5 11"/>
<keyword evidence="15" id="KW-1185">Reference proteome</keyword>
<evidence type="ECO:0000256" key="11">
    <source>
        <dbReference type="HAMAP-Rule" id="MF_00484"/>
    </source>
</evidence>
<evidence type="ECO:0000256" key="6">
    <source>
        <dbReference type="ARBA" id="ARBA00019935"/>
    </source>
</evidence>
<keyword evidence="9 11" id="KW-0320">Glycogen biosynthesis</keyword>
<dbReference type="InterPro" id="IPR001296">
    <property type="entry name" value="Glyco_trans_1"/>
</dbReference>
<comment type="catalytic activity">
    <reaction evidence="1 11">
        <text>[(1-&gt;4)-alpha-D-glucosyl](n) + ADP-alpha-D-glucose = [(1-&gt;4)-alpha-D-glucosyl](n+1) + ADP + H(+)</text>
        <dbReference type="Rhea" id="RHEA:18189"/>
        <dbReference type="Rhea" id="RHEA-COMP:9584"/>
        <dbReference type="Rhea" id="RHEA-COMP:9587"/>
        <dbReference type="ChEBI" id="CHEBI:15378"/>
        <dbReference type="ChEBI" id="CHEBI:15444"/>
        <dbReference type="ChEBI" id="CHEBI:57498"/>
        <dbReference type="ChEBI" id="CHEBI:456216"/>
        <dbReference type="EC" id="2.4.1.21"/>
    </reaction>
</comment>
<dbReference type="Gene3D" id="3.40.50.2000">
    <property type="entry name" value="Glycogen Phosphorylase B"/>
    <property type="match status" value="2"/>
</dbReference>
<dbReference type="PANTHER" id="PTHR45825:SF11">
    <property type="entry name" value="ALPHA AMYLASE DOMAIN-CONTAINING PROTEIN"/>
    <property type="match status" value="1"/>
</dbReference>
<dbReference type="InterPro" id="IPR013534">
    <property type="entry name" value="Starch_synth_cat_dom"/>
</dbReference>
<dbReference type="OrthoDB" id="9808590at2"/>
<dbReference type="HAMAP" id="MF_00484">
    <property type="entry name" value="Glycogen_synth"/>
    <property type="match status" value="1"/>
</dbReference>
<protein>
    <recommendedName>
        <fullName evidence="6 11">Glycogen synthase</fullName>
        <ecNumber evidence="5 11">2.4.1.21</ecNumber>
    </recommendedName>
    <alternativeName>
        <fullName evidence="10 11">Starch [bacterial glycogen] synthase</fullName>
    </alternativeName>
</protein>
<dbReference type="InterPro" id="IPR011835">
    <property type="entry name" value="GS/SS"/>
</dbReference>
<feature type="domain" description="Glycosyl transferase family 1" evidence="12">
    <location>
        <begin position="284"/>
        <end position="449"/>
    </location>
</feature>
<comment type="function">
    <text evidence="2 11">Synthesizes alpha-1,4-glucan chains using ADP-glucose.</text>
</comment>
<keyword evidence="8 11" id="KW-0808">Transferase</keyword>
<dbReference type="NCBIfam" id="NF001899">
    <property type="entry name" value="PRK00654.1-2"/>
    <property type="match status" value="1"/>
</dbReference>
<dbReference type="NCBIfam" id="TIGR02095">
    <property type="entry name" value="glgA"/>
    <property type="match status" value="1"/>
</dbReference>
<evidence type="ECO:0000256" key="1">
    <source>
        <dbReference type="ARBA" id="ARBA00001478"/>
    </source>
</evidence>
<keyword evidence="7 11" id="KW-0328">Glycosyltransferase</keyword>
<evidence type="ECO:0000256" key="3">
    <source>
        <dbReference type="ARBA" id="ARBA00004964"/>
    </source>
</evidence>
<dbReference type="STRING" id="857265.WG78_09175"/>
<sequence length="479" mass="52448">MLVLHVCSELFPLLKTGGLADVTGALPLALQELGADVRVLLPGFPAIRNGLVEEGVVAEFDTFAGPVRLLYGHLPDTHLGVYVIDAPSLYNRSGNPYMDPRQEPYSDNHLRFALLGYVGAELASGRDPFWRPEVVHGHDWHAGLLPAYLAARGRPAKSVFTIHNLAYQGVFAPHHFGELQLPGDFFSVEGVEFHGQISFLKAGLYYADHITTVSPTYAAEITTPEQGCGLDGLLRDRSGHLTGILNGVDPKVWNPDSDPLIGANYSVAKPQNKTRCKVALQEHTSLQSDVDAPLFAVVSRLTEQKGLHLVLELLPELVAAGGQFVLLGTGDPELERAFSAAGMRDPGQVSVQIGYDEAWSHSIMAAADVVLVPSRFEPCGLTQLYGLKYGALPLVRHVGGLADTVVDSTLEDIADNTATGFVFNDFDVNDLRRAMRRAFALWSKQKEWKAVRKNAMQQDFGWEASARSYYHLYERLLAH</sequence>
<comment type="similarity">
    <text evidence="4 11">Belongs to the glycosyltransferase 1 family. Bacterial/plant glycogen synthase subfamily.</text>
</comment>
<evidence type="ECO:0000256" key="7">
    <source>
        <dbReference type="ARBA" id="ARBA00022676"/>
    </source>
</evidence>
<feature type="domain" description="Starch synthase catalytic" evidence="13">
    <location>
        <begin position="3"/>
        <end position="235"/>
    </location>
</feature>
<dbReference type="AlphaFoldDB" id="A0A0N0XJ09"/>
<comment type="caution">
    <text evidence="14">The sequence shown here is derived from an EMBL/GenBank/DDBJ whole genome shotgun (WGS) entry which is preliminary data.</text>
</comment>
<dbReference type="PATRIC" id="fig|857265.3.peg.1890"/>
<dbReference type="UniPathway" id="UPA00164"/>
<dbReference type="GO" id="GO:0005978">
    <property type="term" value="P:glycogen biosynthetic process"/>
    <property type="evidence" value="ECO:0007669"/>
    <property type="project" value="UniProtKB-UniRule"/>
</dbReference>
<dbReference type="EMBL" id="LAQT01000007">
    <property type="protein sequence ID" value="KPC53251.1"/>
    <property type="molecule type" value="Genomic_DNA"/>
</dbReference>
<dbReference type="Proteomes" id="UP000037939">
    <property type="component" value="Unassembled WGS sequence"/>
</dbReference>
<evidence type="ECO:0000259" key="13">
    <source>
        <dbReference type="Pfam" id="PF08323"/>
    </source>
</evidence>
<comment type="pathway">
    <text evidence="3 11">Glycan biosynthesis; glycogen biosynthesis.</text>
</comment>
<dbReference type="PANTHER" id="PTHR45825">
    <property type="entry name" value="GRANULE-BOUND STARCH SYNTHASE 1, CHLOROPLASTIC/AMYLOPLASTIC"/>
    <property type="match status" value="1"/>
</dbReference>
<dbReference type="GO" id="GO:0004373">
    <property type="term" value="F:alpha-1,4-glucan glucosyltransferase (UDP-glucose donor) activity"/>
    <property type="evidence" value="ECO:0007669"/>
    <property type="project" value="InterPro"/>
</dbReference>
<evidence type="ECO:0000259" key="12">
    <source>
        <dbReference type="Pfam" id="PF00534"/>
    </source>
</evidence>
<dbReference type="SUPFAM" id="SSF53756">
    <property type="entry name" value="UDP-Glycosyltransferase/glycogen phosphorylase"/>
    <property type="match status" value="1"/>
</dbReference>
<reference evidence="14 15" key="1">
    <citation type="submission" date="2015-07" db="EMBL/GenBank/DDBJ databases">
        <title>Draft genome sequence of the Amantichitinum ursilacus IGB-41, a new chitin-degrading bacterium.</title>
        <authorList>
            <person name="Kirstahler P."/>
            <person name="Guenther M."/>
            <person name="Grumaz C."/>
            <person name="Rupp S."/>
            <person name="Zibek S."/>
            <person name="Sohn K."/>
        </authorList>
    </citation>
    <scope>NUCLEOTIDE SEQUENCE [LARGE SCALE GENOMIC DNA]</scope>
    <source>
        <strain evidence="14 15">IGB-41</strain>
    </source>
</reference>
<dbReference type="GO" id="GO:0005829">
    <property type="term" value="C:cytosol"/>
    <property type="evidence" value="ECO:0007669"/>
    <property type="project" value="TreeGrafter"/>
</dbReference>
<gene>
    <name evidence="11 14" type="primary">glgA</name>
    <name evidence="14" type="ORF">WG78_09175</name>
</gene>
<evidence type="ECO:0000256" key="8">
    <source>
        <dbReference type="ARBA" id="ARBA00022679"/>
    </source>
</evidence>
<dbReference type="FunFam" id="3.40.50.2000:FF:000011">
    <property type="entry name" value="Glycogen synthase"/>
    <property type="match status" value="1"/>
</dbReference>
<evidence type="ECO:0000256" key="10">
    <source>
        <dbReference type="ARBA" id="ARBA00031722"/>
    </source>
</evidence>
<dbReference type="CDD" id="cd03791">
    <property type="entry name" value="GT5_Glycogen_synthase_DULL1-like"/>
    <property type="match status" value="1"/>
</dbReference>
<feature type="binding site" evidence="11">
    <location>
        <position position="15"/>
    </location>
    <ligand>
        <name>ADP-alpha-D-glucose</name>
        <dbReference type="ChEBI" id="CHEBI:57498"/>
    </ligand>
</feature>
<dbReference type="Pfam" id="PF08323">
    <property type="entry name" value="Glyco_transf_5"/>
    <property type="match status" value="1"/>
</dbReference>
<dbReference type="RefSeq" id="WP_053937499.1">
    <property type="nucleotide sequence ID" value="NZ_LAQT01000007.1"/>
</dbReference>
<evidence type="ECO:0000313" key="15">
    <source>
        <dbReference type="Proteomes" id="UP000037939"/>
    </source>
</evidence>
<accession>A0A0N0XJ09</accession>